<evidence type="ECO:0000256" key="2">
    <source>
        <dbReference type="ARBA" id="ARBA00009047"/>
    </source>
</evidence>
<dbReference type="PROSITE" id="PS50928">
    <property type="entry name" value="ABC_TM1"/>
    <property type="match status" value="1"/>
</dbReference>
<comment type="similarity">
    <text evidence="2">Belongs to the binding-protein-dependent transport system permease family. MalFG subfamily.</text>
</comment>
<dbReference type="PANTHER" id="PTHR32243">
    <property type="entry name" value="MALTOSE TRANSPORT SYSTEM PERMEASE-RELATED"/>
    <property type="match status" value="1"/>
</dbReference>
<evidence type="ECO:0000256" key="7">
    <source>
        <dbReference type="ARBA" id="ARBA00022989"/>
    </source>
</evidence>
<proteinExistence type="inferred from homology"/>
<evidence type="ECO:0000256" key="4">
    <source>
        <dbReference type="ARBA" id="ARBA00022475"/>
    </source>
</evidence>
<dbReference type="GO" id="GO:0042956">
    <property type="term" value="P:maltodextrin transmembrane transport"/>
    <property type="evidence" value="ECO:0007669"/>
    <property type="project" value="TreeGrafter"/>
</dbReference>
<accession>A0A116KAV0</accession>
<evidence type="ECO:0000313" key="13">
    <source>
        <dbReference type="Proteomes" id="UP000071765"/>
    </source>
</evidence>
<feature type="transmembrane region" description="Helical" evidence="9">
    <location>
        <begin position="109"/>
        <end position="132"/>
    </location>
</feature>
<sequence>MRKWSHFLQSTGIYCILILASFIFLFPCIWLILASFSQSGTIYSFDGFFPTSYSLKSFITLFTDTDLYNYPRWFLNTLFIASMSCILGTFLVILTAYAMSRFYFNGKNALMKTTMVLGMFPSFMGMIAVYLLMTQFNLINQLWGLVLIYSAAAPMGYLTQKGFFDTISYSIDEAARMDGATSFQIFWHIHLPLSRPIITYTALTNFAWPWSDFILPKLLLKEKNLYTVAVGLMNLDETEFARFAAGSIFIAVPIVVLYFLLIKNMVNGLTAGAVK</sequence>
<dbReference type="RefSeq" id="WP_044673352.1">
    <property type="nucleotide sequence ID" value="NZ_CEDD01000041.1"/>
</dbReference>
<evidence type="ECO:0000256" key="3">
    <source>
        <dbReference type="ARBA" id="ARBA00022448"/>
    </source>
</evidence>
<dbReference type="InterPro" id="IPR050901">
    <property type="entry name" value="BP-dep_ABC_trans_perm"/>
</dbReference>
<dbReference type="CDD" id="cd06261">
    <property type="entry name" value="TM_PBP2"/>
    <property type="match status" value="1"/>
</dbReference>
<dbReference type="Proteomes" id="UP000071765">
    <property type="component" value="Unassembled WGS sequence"/>
</dbReference>
<feature type="transmembrane region" description="Helical" evidence="9">
    <location>
        <begin position="240"/>
        <end position="261"/>
    </location>
</feature>
<name>A0A116KAV0_STRSU</name>
<keyword evidence="5" id="KW-0762">Sugar transport</keyword>
<gene>
    <name evidence="12" type="primary">malG_2</name>
    <name evidence="11" type="synonym">malG_1</name>
    <name evidence="11" type="ORF">ERS132392_00088</name>
    <name evidence="12" type="ORF">ERS132452_01809</name>
</gene>
<feature type="domain" description="ABC transmembrane type-1" evidence="10">
    <location>
        <begin position="74"/>
        <end position="261"/>
    </location>
</feature>
<evidence type="ECO:0000313" key="14">
    <source>
        <dbReference type="Proteomes" id="UP000074664"/>
    </source>
</evidence>
<dbReference type="PANTHER" id="PTHR32243:SF50">
    <property type="entry name" value="MALTOSE_MALTODEXTRIN TRANSPORT SYSTEM PERMEASE PROTEIN MALG"/>
    <property type="match status" value="1"/>
</dbReference>
<evidence type="ECO:0000256" key="6">
    <source>
        <dbReference type="ARBA" id="ARBA00022692"/>
    </source>
</evidence>
<organism evidence="12 13">
    <name type="scientific">Streptococcus suis</name>
    <dbReference type="NCBI Taxonomy" id="1307"/>
    <lineage>
        <taxon>Bacteria</taxon>
        <taxon>Bacillati</taxon>
        <taxon>Bacillota</taxon>
        <taxon>Bacilli</taxon>
        <taxon>Lactobacillales</taxon>
        <taxon>Streptococcaceae</taxon>
        <taxon>Streptococcus</taxon>
    </lineage>
</organism>
<dbReference type="InterPro" id="IPR000515">
    <property type="entry name" value="MetI-like"/>
</dbReference>
<dbReference type="EMBL" id="FIIN01000012">
    <property type="protein sequence ID" value="CYW17509.1"/>
    <property type="molecule type" value="Genomic_DNA"/>
</dbReference>
<keyword evidence="7 9" id="KW-1133">Transmembrane helix</keyword>
<feature type="transmembrane region" description="Helical" evidence="9">
    <location>
        <begin position="138"/>
        <end position="158"/>
    </location>
</feature>
<reference evidence="13 14" key="1">
    <citation type="submission" date="2016-02" db="EMBL/GenBank/DDBJ databases">
        <authorList>
            <consortium name="Pathogen Informatics"/>
        </authorList>
    </citation>
    <scope>NUCLEOTIDE SEQUENCE [LARGE SCALE GENOMIC DNA]</scope>
    <source>
        <strain evidence="11 14">LSS30</strain>
        <strain evidence="12 13">LSS90</strain>
    </source>
</reference>
<evidence type="ECO:0000256" key="8">
    <source>
        <dbReference type="ARBA" id="ARBA00023136"/>
    </source>
</evidence>
<protein>
    <submittedName>
        <fullName evidence="12">Sugar ABC transporter permease</fullName>
    </submittedName>
</protein>
<keyword evidence="4" id="KW-1003">Cell membrane</keyword>
<evidence type="ECO:0000256" key="1">
    <source>
        <dbReference type="ARBA" id="ARBA00004651"/>
    </source>
</evidence>
<feature type="transmembrane region" description="Helical" evidence="9">
    <location>
        <begin position="73"/>
        <end position="97"/>
    </location>
</feature>
<evidence type="ECO:0000256" key="9">
    <source>
        <dbReference type="RuleBase" id="RU363032"/>
    </source>
</evidence>
<dbReference type="GO" id="GO:0005886">
    <property type="term" value="C:plasma membrane"/>
    <property type="evidence" value="ECO:0007669"/>
    <property type="project" value="UniProtKB-SubCell"/>
</dbReference>
<feature type="transmembrane region" description="Helical" evidence="9">
    <location>
        <begin position="12"/>
        <end position="33"/>
    </location>
</feature>
<dbReference type="GO" id="GO:0015423">
    <property type="term" value="F:ABC-type maltose transporter activity"/>
    <property type="evidence" value="ECO:0007669"/>
    <property type="project" value="TreeGrafter"/>
</dbReference>
<dbReference type="Proteomes" id="UP000074664">
    <property type="component" value="Unassembled WGS sequence"/>
</dbReference>
<keyword evidence="6 9" id="KW-0812">Transmembrane</keyword>
<dbReference type="AlphaFoldDB" id="A0A116KAV0"/>
<evidence type="ECO:0000313" key="11">
    <source>
        <dbReference type="EMBL" id="CYU27314.1"/>
    </source>
</evidence>
<comment type="subcellular location">
    <subcellularLocation>
        <location evidence="1 9">Cell membrane</location>
        <topology evidence="1 9">Multi-pass membrane protein</topology>
    </subcellularLocation>
</comment>
<dbReference type="Pfam" id="PF00528">
    <property type="entry name" value="BPD_transp_1"/>
    <property type="match status" value="1"/>
</dbReference>
<keyword evidence="3 9" id="KW-0813">Transport</keyword>
<evidence type="ECO:0000313" key="12">
    <source>
        <dbReference type="EMBL" id="CYW17509.1"/>
    </source>
</evidence>
<evidence type="ECO:0000256" key="5">
    <source>
        <dbReference type="ARBA" id="ARBA00022597"/>
    </source>
</evidence>
<keyword evidence="8 9" id="KW-0472">Membrane</keyword>
<dbReference type="EMBL" id="FIGH01000001">
    <property type="protein sequence ID" value="CYU27314.1"/>
    <property type="molecule type" value="Genomic_DNA"/>
</dbReference>
<dbReference type="Gene3D" id="1.10.3720.10">
    <property type="entry name" value="MetI-like"/>
    <property type="match status" value="1"/>
</dbReference>
<dbReference type="InterPro" id="IPR035906">
    <property type="entry name" value="MetI-like_sf"/>
</dbReference>
<evidence type="ECO:0000259" key="10">
    <source>
        <dbReference type="PROSITE" id="PS50928"/>
    </source>
</evidence>
<dbReference type="SUPFAM" id="SSF161098">
    <property type="entry name" value="MetI-like"/>
    <property type="match status" value="1"/>
</dbReference>